<organism evidence="2 3">
    <name type="scientific">Lampropedia aestuarii</name>
    <dbReference type="NCBI Taxonomy" id="2562762"/>
    <lineage>
        <taxon>Bacteria</taxon>
        <taxon>Pseudomonadati</taxon>
        <taxon>Pseudomonadota</taxon>
        <taxon>Betaproteobacteria</taxon>
        <taxon>Burkholderiales</taxon>
        <taxon>Comamonadaceae</taxon>
        <taxon>Lampropedia</taxon>
    </lineage>
</organism>
<keyword evidence="3" id="KW-1185">Reference proteome</keyword>
<dbReference type="InterPro" id="IPR014710">
    <property type="entry name" value="RmlC-like_jellyroll"/>
</dbReference>
<dbReference type="PANTHER" id="PTHR40943">
    <property type="entry name" value="CYTOPLASMIC PROTEIN-RELATED"/>
    <property type="match status" value="1"/>
</dbReference>
<comment type="caution">
    <text evidence="2">The sequence shown here is derived from an EMBL/GenBank/DDBJ whole genome shotgun (WGS) entry which is preliminary data.</text>
</comment>
<dbReference type="InterPro" id="IPR008579">
    <property type="entry name" value="UGlyAH_Cupin_dom"/>
</dbReference>
<sequence>MDQAMKKLHNWQTMERPAAVIGKPARPIAGDTETQTTEWFTAEAGRASAGVWQATAGVFRSDTTGYIEFCHIIEGHCRVVDPDGTVHVLKAGDSFVMPEGYKGHWEVDDFVKKCYFVSVVAP</sequence>
<proteinExistence type="predicted"/>
<accession>A0A4S5BMX1</accession>
<dbReference type="Gene3D" id="2.60.120.10">
    <property type="entry name" value="Jelly Rolls"/>
    <property type="match status" value="1"/>
</dbReference>
<dbReference type="Pfam" id="PF05899">
    <property type="entry name" value="Cupin_3"/>
    <property type="match status" value="1"/>
</dbReference>
<name>A0A4S5BMX1_9BURK</name>
<dbReference type="AlphaFoldDB" id="A0A4S5BMX1"/>
<dbReference type="InterPro" id="IPR011051">
    <property type="entry name" value="RmlC_Cupin_sf"/>
</dbReference>
<evidence type="ECO:0000313" key="3">
    <source>
        <dbReference type="Proteomes" id="UP000306236"/>
    </source>
</evidence>
<dbReference type="EMBL" id="SSWX01000009">
    <property type="protein sequence ID" value="THJ33750.1"/>
    <property type="molecule type" value="Genomic_DNA"/>
</dbReference>
<reference evidence="2 3" key="1">
    <citation type="submission" date="2019-04" db="EMBL/GenBank/DDBJ databases">
        <title>Lampropedia sp YIM MLB12 draf genome.</title>
        <authorList>
            <person name="Wang Y.-X."/>
        </authorList>
    </citation>
    <scope>NUCLEOTIDE SEQUENCE [LARGE SCALE GENOMIC DNA]</scope>
    <source>
        <strain evidence="2 3">YIM MLB12</strain>
    </source>
</reference>
<dbReference type="SUPFAM" id="SSF51182">
    <property type="entry name" value="RmlC-like cupins"/>
    <property type="match status" value="1"/>
</dbReference>
<feature type="domain" description="(S)-ureidoglycine aminohydrolase cupin" evidence="1">
    <location>
        <begin position="42"/>
        <end position="115"/>
    </location>
</feature>
<gene>
    <name evidence="2" type="ORF">E8K88_08815</name>
</gene>
<dbReference type="CDD" id="cd02227">
    <property type="entry name" value="cupin_TM1112-like"/>
    <property type="match status" value="1"/>
</dbReference>
<protein>
    <submittedName>
        <fullName evidence="2">DUF861 domain-containing protein</fullName>
    </submittedName>
</protein>
<evidence type="ECO:0000313" key="2">
    <source>
        <dbReference type="EMBL" id="THJ33750.1"/>
    </source>
</evidence>
<evidence type="ECO:0000259" key="1">
    <source>
        <dbReference type="Pfam" id="PF05899"/>
    </source>
</evidence>
<dbReference type="Proteomes" id="UP000306236">
    <property type="component" value="Unassembled WGS sequence"/>
</dbReference>
<dbReference type="PANTHER" id="PTHR40943:SF1">
    <property type="entry name" value="CYTOPLASMIC PROTEIN"/>
    <property type="match status" value="1"/>
</dbReference>
<dbReference type="OrthoDB" id="9799053at2"/>